<evidence type="ECO:0000259" key="10">
    <source>
        <dbReference type="PROSITE" id="PS50111"/>
    </source>
</evidence>
<evidence type="ECO:0000256" key="9">
    <source>
        <dbReference type="SAM" id="Phobius"/>
    </source>
</evidence>
<feature type="domain" description="HAMP" evidence="11">
    <location>
        <begin position="212"/>
        <end position="264"/>
    </location>
</feature>
<evidence type="ECO:0000256" key="2">
    <source>
        <dbReference type="ARBA" id="ARBA00022475"/>
    </source>
</evidence>
<comment type="caution">
    <text evidence="12">The sequence shown here is derived from an EMBL/GenBank/DDBJ whole genome shotgun (WGS) entry which is preliminary data.</text>
</comment>
<dbReference type="SUPFAM" id="SSF58104">
    <property type="entry name" value="Methyl-accepting chemotaxis protein (MCP) signaling domain"/>
    <property type="match status" value="1"/>
</dbReference>
<organism evidence="12 13">
    <name type="scientific">Leptonema illini</name>
    <dbReference type="NCBI Taxonomy" id="183"/>
    <lineage>
        <taxon>Bacteria</taxon>
        <taxon>Pseudomonadati</taxon>
        <taxon>Spirochaetota</taxon>
        <taxon>Spirochaetia</taxon>
        <taxon>Leptospirales</taxon>
        <taxon>Leptospiraceae</taxon>
        <taxon>Leptonema</taxon>
    </lineage>
</organism>
<name>A0A833M007_9LEPT</name>
<evidence type="ECO:0000256" key="5">
    <source>
        <dbReference type="ARBA" id="ARBA00023136"/>
    </source>
</evidence>
<dbReference type="Gene3D" id="1.20.120.30">
    <property type="entry name" value="Aspartate receptor, ligand-binding domain"/>
    <property type="match status" value="1"/>
</dbReference>
<keyword evidence="4 9" id="KW-1133">Transmembrane helix</keyword>
<dbReference type="Pfam" id="PF08269">
    <property type="entry name" value="dCache_2"/>
    <property type="match status" value="1"/>
</dbReference>
<dbReference type="EMBL" id="WBUI01000002">
    <property type="protein sequence ID" value="KAB2934738.1"/>
    <property type="molecule type" value="Genomic_DNA"/>
</dbReference>
<dbReference type="InterPro" id="IPR003660">
    <property type="entry name" value="HAMP_dom"/>
</dbReference>
<keyword evidence="3 9" id="KW-0812">Transmembrane</keyword>
<dbReference type="InterPro" id="IPR004090">
    <property type="entry name" value="Chemotax_Me-accpt_rcpt"/>
</dbReference>
<dbReference type="Gene3D" id="1.10.287.950">
    <property type="entry name" value="Methyl-accepting chemotaxis protein"/>
    <property type="match status" value="1"/>
</dbReference>
<evidence type="ECO:0000313" key="13">
    <source>
        <dbReference type="Proteomes" id="UP000460298"/>
    </source>
</evidence>
<evidence type="ECO:0000256" key="1">
    <source>
        <dbReference type="ARBA" id="ARBA00004651"/>
    </source>
</evidence>
<dbReference type="GO" id="GO:0004888">
    <property type="term" value="F:transmembrane signaling receptor activity"/>
    <property type="evidence" value="ECO:0007669"/>
    <property type="project" value="InterPro"/>
</dbReference>
<evidence type="ECO:0000259" key="11">
    <source>
        <dbReference type="PROSITE" id="PS50885"/>
    </source>
</evidence>
<evidence type="ECO:0000256" key="3">
    <source>
        <dbReference type="ARBA" id="ARBA00022692"/>
    </source>
</evidence>
<feature type="domain" description="Methyl-accepting transducer" evidence="10">
    <location>
        <begin position="269"/>
        <end position="505"/>
    </location>
</feature>
<dbReference type="Pfam" id="PF00015">
    <property type="entry name" value="MCPsignal"/>
    <property type="match status" value="1"/>
</dbReference>
<dbReference type="InterPro" id="IPR025991">
    <property type="entry name" value="Chemoreceptor_zinc-bind_dom"/>
</dbReference>
<dbReference type="CDD" id="cd18774">
    <property type="entry name" value="PDC2_HK_sensor"/>
    <property type="match status" value="1"/>
</dbReference>
<dbReference type="SMART" id="SM01049">
    <property type="entry name" value="Cache_2"/>
    <property type="match status" value="1"/>
</dbReference>
<dbReference type="PANTHER" id="PTHR32089">
    <property type="entry name" value="METHYL-ACCEPTING CHEMOTAXIS PROTEIN MCPB"/>
    <property type="match status" value="1"/>
</dbReference>
<dbReference type="SMART" id="SM00304">
    <property type="entry name" value="HAMP"/>
    <property type="match status" value="1"/>
</dbReference>
<evidence type="ECO:0000256" key="6">
    <source>
        <dbReference type="ARBA" id="ARBA00023224"/>
    </source>
</evidence>
<dbReference type="InterPro" id="IPR004089">
    <property type="entry name" value="MCPsignal_dom"/>
</dbReference>
<dbReference type="PROSITE" id="PS50885">
    <property type="entry name" value="HAMP"/>
    <property type="match status" value="1"/>
</dbReference>
<dbReference type="PANTHER" id="PTHR32089:SF112">
    <property type="entry name" value="LYSOZYME-LIKE PROTEIN-RELATED"/>
    <property type="match status" value="1"/>
</dbReference>
<dbReference type="PROSITE" id="PS50111">
    <property type="entry name" value="CHEMOTAXIS_TRANSDUC_2"/>
    <property type="match status" value="1"/>
</dbReference>
<comment type="similarity">
    <text evidence="7">Belongs to the methyl-accepting chemotaxis (MCP) protein family.</text>
</comment>
<keyword evidence="5 9" id="KW-0472">Membrane</keyword>
<comment type="subcellular location">
    <subcellularLocation>
        <location evidence="1">Cell membrane</location>
        <topology evidence="1">Multi-pass membrane protein</topology>
    </subcellularLocation>
</comment>
<evidence type="ECO:0000256" key="8">
    <source>
        <dbReference type="PROSITE-ProRule" id="PRU00284"/>
    </source>
</evidence>
<accession>A0A833M007</accession>
<evidence type="ECO:0000256" key="4">
    <source>
        <dbReference type="ARBA" id="ARBA00022989"/>
    </source>
</evidence>
<dbReference type="GO" id="GO:0006935">
    <property type="term" value="P:chemotaxis"/>
    <property type="evidence" value="ECO:0007669"/>
    <property type="project" value="InterPro"/>
</dbReference>
<dbReference type="SMART" id="SM00283">
    <property type="entry name" value="MA"/>
    <property type="match status" value="1"/>
</dbReference>
<dbReference type="Gene3D" id="3.30.450.20">
    <property type="entry name" value="PAS domain"/>
    <property type="match status" value="1"/>
</dbReference>
<dbReference type="Pfam" id="PF13682">
    <property type="entry name" value="CZB"/>
    <property type="match status" value="1"/>
</dbReference>
<keyword evidence="6 8" id="KW-0807">Transducer</keyword>
<evidence type="ECO:0000313" key="12">
    <source>
        <dbReference type="EMBL" id="KAB2934738.1"/>
    </source>
</evidence>
<dbReference type="InterPro" id="IPR004010">
    <property type="entry name" value="Double_Cache_2"/>
</dbReference>
<proteinExistence type="inferred from homology"/>
<feature type="transmembrane region" description="Helical" evidence="9">
    <location>
        <begin position="12"/>
        <end position="34"/>
    </location>
</feature>
<dbReference type="CDD" id="cd06225">
    <property type="entry name" value="HAMP"/>
    <property type="match status" value="1"/>
</dbReference>
<protein>
    <submittedName>
        <fullName evidence="12">HAMP domain-containing protein</fullName>
    </submittedName>
</protein>
<dbReference type="PRINTS" id="PR00260">
    <property type="entry name" value="CHEMTRNSDUCR"/>
</dbReference>
<sequence length="662" mass="72244">MRLRDWPLFLKILSLFILVLGGFVVFISAYYLPFFRDTLLEEKKGGSQLMVDLAVSAAGSYLNREKSGDLTTAEARQAALRTLDGLTYGDGEYFFVMDLNGVILSHPDEGLRNRNMTGTKDASGKAFFQEMVDGAKKDGSGTVDYMWPKPGETKPVPKITAYRVIPEWGWIVATGVWVEDVDRLASQLATRVWLSTGIGAAGMALVVFLFTFVITRPIQKFLKQSKTLVAGDLTVDIKTERRDETGQMIHAVGAVVGKLTGVIDRVIPVAVRIDDSIGVLKTAVDRTVAGTEKQADRAGQISAAAEEMTQTVSDLARTSSSSASLSREAMQTALTGRQYAEQASTGVGKVNEAAGILVERIEQMNRSAKEISEVVGLIRGIAEQTNLIALNASIEASRAGHAGSRFSVIAEEVRKLARNAGDATGDVSRIVQSLQGDMSEIRQSVAAVNENLGSASGAIHSADSTLDRIVGNFKDVDHNISQIASAIEELSITSNDVAQNIAETMNISGDIEQMARKVKDEFNHLVEVAEDLRGSTVGIKTKVTESMILDLARTDHRLFIDKIEACMRGENDLQPEGITDHTQCRFGKWYFSDGQKKCGHLPVFKEIDTPHSLVHKYGREAVALYRSGRLEEARSVYIQAEDQSQEIIGLLEKLKAVYQTEC</sequence>
<reference evidence="12 13" key="1">
    <citation type="submission" date="2019-10" db="EMBL/GenBank/DDBJ databases">
        <title>Extracellular Electron Transfer in a Candidatus Methanoperedens spp. Enrichment Culture.</title>
        <authorList>
            <person name="Berger S."/>
            <person name="Rangel Shaw D."/>
            <person name="Berben T."/>
            <person name="In 'T Zandt M."/>
            <person name="Frank J."/>
            <person name="Reimann J."/>
            <person name="Jetten M.S.M."/>
            <person name="Welte C.U."/>
        </authorList>
    </citation>
    <scope>NUCLEOTIDE SEQUENCE [LARGE SCALE GENOMIC DNA]</scope>
    <source>
        <strain evidence="12">SB12</strain>
    </source>
</reference>
<keyword evidence="2" id="KW-1003">Cell membrane</keyword>
<gene>
    <name evidence="12" type="ORF">F9K24_02890</name>
</gene>
<evidence type="ECO:0000256" key="7">
    <source>
        <dbReference type="ARBA" id="ARBA00029447"/>
    </source>
</evidence>
<dbReference type="Proteomes" id="UP000460298">
    <property type="component" value="Unassembled WGS sequence"/>
</dbReference>
<dbReference type="Pfam" id="PF00672">
    <property type="entry name" value="HAMP"/>
    <property type="match status" value="1"/>
</dbReference>
<feature type="transmembrane region" description="Helical" evidence="9">
    <location>
        <begin position="192"/>
        <end position="214"/>
    </location>
</feature>
<dbReference type="GO" id="GO:0005886">
    <property type="term" value="C:plasma membrane"/>
    <property type="evidence" value="ECO:0007669"/>
    <property type="project" value="UniProtKB-SubCell"/>
</dbReference>
<dbReference type="GO" id="GO:0007165">
    <property type="term" value="P:signal transduction"/>
    <property type="evidence" value="ECO:0007669"/>
    <property type="project" value="UniProtKB-KW"/>
</dbReference>
<dbReference type="InterPro" id="IPR033480">
    <property type="entry name" value="sCache_2"/>
</dbReference>
<dbReference type="AlphaFoldDB" id="A0A833M007"/>